<reference evidence="1" key="1">
    <citation type="submission" date="2019-07" db="EMBL/GenBank/DDBJ databases">
        <authorList>
            <person name="Dittberner H."/>
        </authorList>
    </citation>
    <scope>NUCLEOTIDE SEQUENCE [LARGE SCALE GENOMIC DNA]</scope>
</reference>
<dbReference type="EMBL" id="CABITT030000001">
    <property type="protein sequence ID" value="VVA92939.1"/>
    <property type="molecule type" value="Genomic_DNA"/>
</dbReference>
<evidence type="ECO:0000313" key="2">
    <source>
        <dbReference type="Proteomes" id="UP000489600"/>
    </source>
</evidence>
<evidence type="ECO:0000313" key="1">
    <source>
        <dbReference type="EMBL" id="VVA92939.1"/>
    </source>
</evidence>
<sequence>MDLGFVFTEEDLNSELPEILPGLRTFLCREEYSKTESLVPRPYLSEAWEYQCDKRGARREKDSMVIDFRMAKLCGEMNMKDSLKWWAPCVASNLK</sequence>
<comment type="caution">
    <text evidence="1">The sequence shown here is derived from an EMBL/GenBank/DDBJ whole genome shotgun (WGS) entry which is preliminary data.</text>
</comment>
<dbReference type="AlphaFoldDB" id="A0A565AWD7"/>
<name>A0A565AWD7_9BRAS</name>
<dbReference type="Proteomes" id="UP000489600">
    <property type="component" value="Unassembled WGS sequence"/>
</dbReference>
<proteinExistence type="predicted"/>
<keyword evidence="2" id="KW-1185">Reference proteome</keyword>
<dbReference type="PANTHER" id="PTHR33785:SF12">
    <property type="entry name" value="DUF1685 FAMILY PROTEIN"/>
    <property type="match status" value="1"/>
</dbReference>
<dbReference type="OrthoDB" id="1911878at2759"/>
<organism evidence="1 2">
    <name type="scientific">Arabis nemorensis</name>
    <dbReference type="NCBI Taxonomy" id="586526"/>
    <lineage>
        <taxon>Eukaryota</taxon>
        <taxon>Viridiplantae</taxon>
        <taxon>Streptophyta</taxon>
        <taxon>Embryophyta</taxon>
        <taxon>Tracheophyta</taxon>
        <taxon>Spermatophyta</taxon>
        <taxon>Magnoliopsida</taxon>
        <taxon>eudicotyledons</taxon>
        <taxon>Gunneridae</taxon>
        <taxon>Pentapetalae</taxon>
        <taxon>rosids</taxon>
        <taxon>malvids</taxon>
        <taxon>Brassicales</taxon>
        <taxon>Brassicaceae</taxon>
        <taxon>Arabideae</taxon>
        <taxon>Arabis</taxon>
    </lineage>
</organism>
<protein>
    <submittedName>
        <fullName evidence="1">Uncharacterized protein</fullName>
    </submittedName>
</protein>
<dbReference type="PANTHER" id="PTHR33785">
    <property type="entry name" value="OS06G0550800 PROTEIN"/>
    <property type="match status" value="1"/>
</dbReference>
<gene>
    <name evidence="1" type="ORF">ANE_LOCUS3384</name>
</gene>
<accession>A0A565AWD7</accession>